<dbReference type="AlphaFoldDB" id="A0A1H2TYQ5"/>
<sequence length="97" mass="10185">MRQITHGDVTSAARVLLRLPAPDRAQALADMLAAAHVADCHRKTTGRVHQHLGNGTLMAVALARGPGPEPFAGDPTYLAVLAQVIEGVIGWRASRSG</sequence>
<evidence type="ECO:0000259" key="1">
    <source>
        <dbReference type="Pfam" id="PF24891"/>
    </source>
</evidence>
<proteinExistence type="predicted"/>
<name>A0A1H2TYQ5_9RHOB</name>
<dbReference type="InterPro" id="IPR056644">
    <property type="entry name" value="DUF7742"/>
</dbReference>
<reference evidence="2 3" key="1">
    <citation type="submission" date="2016-10" db="EMBL/GenBank/DDBJ databases">
        <authorList>
            <person name="de Groot N.N."/>
        </authorList>
    </citation>
    <scope>NUCLEOTIDE SEQUENCE [LARGE SCALE GENOMIC DNA]</scope>
    <source>
        <strain evidence="2 3">CGMCC 1.8894</strain>
    </source>
</reference>
<keyword evidence="3" id="KW-1185">Reference proteome</keyword>
<evidence type="ECO:0000313" key="2">
    <source>
        <dbReference type="EMBL" id="SDW49076.1"/>
    </source>
</evidence>
<feature type="domain" description="DUF7742" evidence="1">
    <location>
        <begin position="2"/>
        <end position="87"/>
    </location>
</feature>
<accession>A0A1H2TYQ5</accession>
<dbReference type="STRING" id="564137.SAMN04488238_102224"/>
<evidence type="ECO:0000313" key="3">
    <source>
        <dbReference type="Proteomes" id="UP000198539"/>
    </source>
</evidence>
<dbReference type="OrthoDB" id="7863415at2"/>
<dbReference type="Proteomes" id="UP000198539">
    <property type="component" value="Unassembled WGS sequence"/>
</dbReference>
<dbReference type="RefSeq" id="WP_092885785.1">
    <property type="nucleotide sequence ID" value="NZ_CP061498.1"/>
</dbReference>
<dbReference type="EMBL" id="FNOM01000002">
    <property type="protein sequence ID" value="SDW49076.1"/>
    <property type="molecule type" value="Genomic_DNA"/>
</dbReference>
<protein>
    <recommendedName>
        <fullName evidence="1">DUF7742 domain-containing protein</fullName>
    </recommendedName>
</protein>
<organism evidence="2 3">
    <name type="scientific">Roseicitreum antarcticum</name>
    <dbReference type="NCBI Taxonomy" id="564137"/>
    <lineage>
        <taxon>Bacteria</taxon>
        <taxon>Pseudomonadati</taxon>
        <taxon>Pseudomonadota</taxon>
        <taxon>Alphaproteobacteria</taxon>
        <taxon>Rhodobacterales</taxon>
        <taxon>Paracoccaceae</taxon>
        <taxon>Roseicitreum</taxon>
    </lineage>
</organism>
<gene>
    <name evidence="2" type="ORF">SAMN04488238_102224</name>
</gene>
<dbReference type="Pfam" id="PF24891">
    <property type="entry name" value="DUF7742"/>
    <property type="match status" value="1"/>
</dbReference>